<evidence type="ECO:0000256" key="8">
    <source>
        <dbReference type="ARBA" id="ARBA00023098"/>
    </source>
</evidence>
<dbReference type="GO" id="GO:0005743">
    <property type="term" value="C:mitochondrial inner membrane"/>
    <property type="evidence" value="ECO:0007669"/>
    <property type="project" value="UniProtKB-SubCell"/>
</dbReference>
<keyword evidence="6" id="KW-0999">Mitochondrion inner membrane</keyword>
<dbReference type="GO" id="GO:0043337">
    <property type="term" value="F:cardiolipin synthase (CMP-forming)"/>
    <property type="evidence" value="ECO:0007669"/>
    <property type="project" value="UniProtKB-EC"/>
</dbReference>
<keyword evidence="11" id="KW-0594">Phospholipid biosynthesis</keyword>
<evidence type="ECO:0000256" key="14">
    <source>
        <dbReference type="ARBA" id="ARBA00047433"/>
    </source>
</evidence>
<dbReference type="PANTHER" id="PTHR14269:SF60">
    <property type="entry name" value="CARDIOLIPIN SYNTHASE (CMP-FORMING)"/>
    <property type="match status" value="1"/>
</dbReference>
<evidence type="ECO:0000256" key="11">
    <source>
        <dbReference type="ARBA" id="ARBA00023209"/>
    </source>
</evidence>
<dbReference type="Proteomes" id="UP001152320">
    <property type="component" value="Chromosome 3"/>
</dbReference>
<dbReference type="AlphaFoldDB" id="A0A9Q1CJ94"/>
<dbReference type="Pfam" id="PF01066">
    <property type="entry name" value="CDP-OH_P_transf"/>
    <property type="match status" value="1"/>
</dbReference>
<evidence type="ECO:0000256" key="15">
    <source>
        <dbReference type="SAM" id="Coils"/>
    </source>
</evidence>
<evidence type="ECO:0000256" key="12">
    <source>
        <dbReference type="ARBA" id="ARBA00023264"/>
    </source>
</evidence>
<evidence type="ECO:0000256" key="3">
    <source>
        <dbReference type="ARBA" id="ARBA00022516"/>
    </source>
</evidence>
<evidence type="ECO:0000256" key="10">
    <source>
        <dbReference type="ARBA" id="ARBA00023136"/>
    </source>
</evidence>
<dbReference type="EMBL" id="JAIZAY010000003">
    <property type="protein sequence ID" value="KAJ8045484.1"/>
    <property type="molecule type" value="Genomic_DNA"/>
</dbReference>
<evidence type="ECO:0000256" key="9">
    <source>
        <dbReference type="ARBA" id="ARBA00023128"/>
    </source>
</evidence>
<dbReference type="InterPro" id="IPR050324">
    <property type="entry name" value="CDP-alcohol_PTase-I"/>
</dbReference>
<dbReference type="Gene3D" id="1.20.120.1760">
    <property type="match status" value="1"/>
</dbReference>
<feature type="transmembrane region" description="Helical" evidence="16">
    <location>
        <begin position="339"/>
        <end position="357"/>
    </location>
</feature>
<feature type="transmembrane region" description="Helical" evidence="16">
    <location>
        <begin position="313"/>
        <end position="332"/>
    </location>
</feature>
<comment type="similarity">
    <text evidence="2">Belongs to the CDP-alcohol phosphatidyltransferase class-I family.</text>
</comment>
<keyword evidence="9" id="KW-0496">Mitochondrion</keyword>
<proteinExistence type="inferred from homology"/>
<evidence type="ECO:0000256" key="2">
    <source>
        <dbReference type="ARBA" id="ARBA00010441"/>
    </source>
</evidence>
<feature type="transmembrane region" description="Helical" evidence="16">
    <location>
        <begin position="242"/>
        <end position="267"/>
    </location>
</feature>
<comment type="subcellular location">
    <subcellularLocation>
        <location evidence="1">Mitochondrion inner membrane</location>
        <topology evidence="1">Multi-pass membrane protein</topology>
    </subcellularLocation>
</comment>
<comment type="caution">
    <text evidence="17">The sequence shown here is derived from an EMBL/GenBank/DDBJ whole genome shotgun (WGS) entry which is preliminary data.</text>
</comment>
<sequence length="371" mass="41982">MLCLQTLAKLPAGQTLCKLGQEILSSKLKSGFIRCLSGLSNTLPQEQNPYCFMSTKVSKQAQTYGCGHFRLHEGHGCCIQPYAVFHLDQSCLVLTRSLHNFSSDSRRQVRKAQTYKHYPSSHFTHLRNVRAAIRKVLHKNAKYERKRLSNARVRMRERLEESLEKVKDIRENILTVPNFLSTTRLVLSPVLGYLVITEQYMLGTGLFIFTGFTDLLDGYIARNFKNQKSVLGSIIDPLADKCLISILTISLTISGLIPVPLTVLIVVRDVSLVIAAAYMRYKSLSPPITLPRYFDMSHATVQLKPTFVSKINTAVQLLLVGVTLPAPIFHYVDHISLQYLWYITATTTFLSGLSYIFSKDTVEFVRSTRKK</sequence>
<evidence type="ECO:0000256" key="5">
    <source>
        <dbReference type="ARBA" id="ARBA00022692"/>
    </source>
</evidence>
<keyword evidence="18" id="KW-1185">Reference proteome</keyword>
<organism evidence="17 18">
    <name type="scientific">Holothuria leucospilota</name>
    <name type="common">Black long sea cucumber</name>
    <name type="synonym">Mertensiothuria leucospilota</name>
    <dbReference type="NCBI Taxonomy" id="206669"/>
    <lineage>
        <taxon>Eukaryota</taxon>
        <taxon>Metazoa</taxon>
        <taxon>Echinodermata</taxon>
        <taxon>Eleutherozoa</taxon>
        <taxon>Echinozoa</taxon>
        <taxon>Holothuroidea</taxon>
        <taxon>Aspidochirotacea</taxon>
        <taxon>Aspidochirotida</taxon>
        <taxon>Holothuriidae</taxon>
        <taxon>Holothuria</taxon>
    </lineage>
</organism>
<keyword evidence="4" id="KW-0808">Transferase</keyword>
<accession>A0A9Q1CJ94</accession>
<evidence type="ECO:0000313" key="17">
    <source>
        <dbReference type="EMBL" id="KAJ8045484.1"/>
    </source>
</evidence>
<dbReference type="GO" id="GO:0032049">
    <property type="term" value="P:cardiolipin biosynthetic process"/>
    <property type="evidence" value="ECO:0007669"/>
    <property type="project" value="TreeGrafter"/>
</dbReference>
<evidence type="ECO:0000313" key="18">
    <source>
        <dbReference type="Proteomes" id="UP001152320"/>
    </source>
</evidence>
<keyword evidence="15" id="KW-0175">Coiled coil</keyword>
<evidence type="ECO:0000256" key="6">
    <source>
        <dbReference type="ARBA" id="ARBA00022792"/>
    </source>
</evidence>
<dbReference type="EC" id="2.7.8.41" evidence="13"/>
<evidence type="ECO:0000256" key="1">
    <source>
        <dbReference type="ARBA" id="ARBA00004448"/>
    </source>
</evidence>
<name>A0A9Q1CJ94_HOLLE</name>
<keyword evidence="7 16" id="KW-1133">Transmembrane helix</keyword>
<dbReference type="OrthoDB" id="10020554at2759"/>
<comment type="catalytic activity">
    <reaction evidence="14">
        <text>a CDP-1,2-diacyl-sn-glycerol + a 1,2-diacyl-sn-glycero-3-phospho-(1'-sn-glycerol) = a cardiolipin + CMP + H(+)</text>
        <dbReference type="Rhea" id="RHEA:32931"/>
        <dbReference type="ChEBI" id="CHEBI:15378"/>
        <dbReference type="ChEBI" id="CHEBI:58332"/>
        <dbReference type="ChEBI" id="CHEBI:60377"/>
        <dbReference type="ChEBI" id="CHEBI:62237"/>
        <dbReference type="ChEBI" id="CHEBI:64716"/>
        <dbReference type="EC" id="2.7.8.41"/>
    </reaction>
</comment>
<dbReference type="PANTHER" id="PTHR14269">
    <property type="entry name" value="CDP-DIACYLGLYCEROL--GLYCEROL-3-PHOSPHATE 3-PHOSPHATIDYLTRANSFERASE-RELATED"/>
    <property type="match status" value="1"/>
</dbReference>
<dbReference type="InterPro" id="IPR000462">
    <property type="entry name" value="CDP-OH_P_trans"/>
</dbReference>
<keyword evidence="5 16" id="KW-0812">Transmembrane</keyword>
<evidence type="ECO:0000256" key="4">
    <source>
        <dbReference type="ARBA" id="ARBA00022679"/>
    </source>
</evidence>
<protein>
    <recommendedName>
        <fullName evidence="13">cardiolipin synthase (CMP-forming)</fullName>
        <ecNumber evidence="13">2.7.8.41</ecNumber>
    </recommendedName>
</protein>
<feature type="coiled-coil region" evidence="15">
    <location>
        <begin position="126"/>
        <end position="172"/>
    </location>
</feature>
<reference evidence="17" key="1">
    <citation type="submission" date="2021-10" db="EMBL/GenBank/DDBJ databases">
        <title>Tropical sea cucumber genome reveals ecological adaptation and Cuvierian tubules defense mechanism.</title>
        <authorList>
            <person name="Chen T."/>
        </authorList>
    </citation>
    <scope>NUCLEOTIDE SEQUENCE</scope>
    <source>
        <strain evidence="17">Nanhai2018</strain>
        <tissue evidence="17">Muscle</tissue>
    </source>
</reference>
<dbReference type="FunFam" id="1.20.120.1760:FF:000005">
    <property type="entry name" value="Cardiolipin synthase 1"/>
    <property type="match status" value="1"/>
</dbReference>
<evidence type="ECO:0000256" key="7">
    <source>
        <dbReference type="ARBA" id="ARBA00022989"/>
    </source>
</evidence>
<keyword evidence="10 16" id="KW-0472">Membrane</keyword>
<keyword evidence="3" id="KW-0444">Lipid biosynthesis</keyword>
<keyword evidence="8" id="KW-0443">Lipid metabolism</keyword>
<evidence type="ECO:0000256" key="16">
    <source>
        <dbReference type="SAM" id="Phobius"/>
    </source>
</evidence>
<gene>
    <name evidence="17" type="ORF">HOLleu_08503</name>
</gene>
<dbReference type="InterPro" id="IPR043130">
    <property type="entry name" value="CDP-OH_PTrfase_TM_dom"/>
</dbReference>
<evidence type="ECO:0000256" key="13">
    <source>
        <dbReference type="ARBA" id="ARBA00039001"/>
    </source>
</evidence>
<keyword evidence="12" id="KW-1208">Phospholipid metabolism</keyword>